<feature type="compositionally biased region" description="Polar residues" evidence="1">
    <location>
        <begin position="33"/>
        <end position="43"/>
    </location>
</feature>
<protein>
    <submittedName>
        <fullName evidence="2">Uncharacterized protein</fullName>
    </submittedName>
</protein>
<name>A0A397V7P8_9GLOM</name>
<comment type="caution">
    <text evidence="2">The sequence shown here is derived from an EMBL/GenBank/DDBJ whole genome shotgun (WGS) entry which is preliminary data.</text>
</comment>
<organism evidence="2 3">
    <name type="scientific">Gigaspora rosea</name>
    <dbReference type="NCBI Taxonomy" id="44941"/>
    <lineage>
        <taxon>Eukaryota</taxon>
        <taxon>Fungi</taxon>
        <taxon>Fungi incertae sedis</taxon>
        <taxon>Mucoromycota</taxon>
        <taxon>Glomeromycotina</taxon>
        <taxon>Glomeromycetes</taxon>
        <taxon>Diversisporales</taxon>
        <taxon>Gigasporaceae</taxon>
        <taxon>Gigaspora</taxon>
    </lineage>
</organism>
<dbReference type="EMBL" id="QKWP01000641">
    <property type="protein sequence ID" value="RIB16949.1"/>
    <property type="molecule type" value="Genomic_DNA"/>
</dbReference>
<dbReference type="Proteomes" id="UP000266673">
    <property type="component" value="Unassembled WGS sequence"/>
</dbReference>
<keyword evidence="3" id="KW-1185">Reference proteome</keyword>
<evidence type="ECO:0000313" key="3">
    <source>
        <dbReference type="Proteomes" id="UP000266673"/>
    </source>
</evidence>
<accession>A0A397V7P8</accession>
<proteinExistence type="predicted"/>
<sequence length="104" mass="12502">MIENRRIKNRKKRDEKWIKNVTKRDKKVMIRKTTGTPPKNNEPQKQTKNLQKTTLTKRQTTYLLNIDRLSTEKQLRTTKGLPELINKVTRNLPTEKRLKITKNY</sequence>
<gene>
    <name evidence="2" type="ORF">C2G38_2188655</name>
</gene>
<feature type="region of interest" description="Disordered" evidence="1">
    <location>
        <begin position="31"/>
        <end position="50"/>
    </location>
</feature>
<evidence type="ECO:0000313" key="2">
    <source>
        <dbReference type="EMBL" id="RIB16949.1"/>
    </source>
</evidence>
<dbReference type="AlphaFoldDB" id="A0A397V7P8"/>
<evidence type="ECO:0000256" key="1">
    <source>
        <dbReference type="SAM" id="MobiDB-lite"/>
    </source>
</evidence>
<reference evidence="2 3" key="1">
    <citation type="submission" date="2018-06" db="EMBL/GenBank/DDBJ databases">
        <title>Comparative genomics reveals the genomic features of Rhizophagus irregularis, R. cerebriforme, R. diaphanum and Gigaspora rosea, and their symbiotic lifestyle signature.</title>
        <authorList>
            <person name="Morin E."/>
            <person name="San Clemente H."/>
            <person name="Chen E.C.H."/>
            <person name="De La Providencia I."/>
            <person name="Hainaut M."/>
            <person name="Kuo A."/>
            <person name="Kohler A."/>
            <person name="Murat C."/>
            <person name="Tang N."/>
            <person name="Roy S."/>
            <person name="Loubradou J."/>
            <person name="Henrissat B."/>
            <person name="Grigoriev I.V."/>
            <person name="Corradi N."/>
            <person name="Roux C."/>
            <person name="Martin F.M."/>
        </authorList>
    </citation>
    <scope>NUCLEOTIDE SEQUENCE [LARGE SCALE GENOMIC DNA]</scope>
    <source>
        <strain evidence="2 3">DAOM 194757</strain>
    </source>
</reference>